<dbReference type="PANTHER" id="PTHR33112">
    <property type="entry name" value="DOMAIN PROTEIN, PUTATIVE-RELATED"/>
    <property type="match status" value="1"/>
</dbReference>
<dbReference type="Proteomes" id="UP001521785">
    <property type="component" value="Unassembled WGS sequence"/>
</dbReference>
<proteinExistence type="predicted"/>
<evidence type="ECO:0000313" key="2">
    <source>
        <dbReference type="EMBL" id="KAL1600539.1"/>
    </source>
</evidence>
<name>A0ABR3R8R4_9PLEO</name>
<accession>A0ABR3R8R4</accession>
<sequence length="780" mass="87879">MPPKAGSEKQEACGTLSMPTAFKAGKLCKFCQRIDFLSYFTSNPPKKTQLCTLTHTESCRSCVVCSIFHGLNTPALEGKARGKATIEVQQRVLEREEYLRTTDTAPVYVLSFVVKHAKKEIVWSQGFDLCGGHPEHGVAHPAMNTEWRMVRRALKSLFKADLVAEWLRSDEVQWEDWNLEVTSGASEASEVEQSIESGSSSVLAALISKGQFRVIDVWTGDVIAVRSTLRYLALSYVWGRPQDQKQYLIPSAEKAEDIAWKIDLTALPRTLEDTVLLVRELGEAYIWIDSLCIDQSSTNDKAAIVPAMDGIYSNAYLTIIAANGPNADAGLAGFRTGRSVPDTPIGFEQHGRTLSLIPSRPGYAQILEEATWSSRGWTYQEHVLSSRCIFFTASEVLFAGDAGAHEREAFSLERTLRQSSNSNSNSIRRTGKQLTTRDFLLRRRNHDFDGLSMWMRYKTAVEAFSSRSLTNAGDRFDAFNGVLNYLAAGHRRRDEVRVLSGLMYFSVRDRGDGYILDNFVQALLWRPRPRSCTPHNRIPLNATGTSALPSWSWAGWLVPVDVEDTDTWSGWELRFSEMVPHIVNENNIQCHDSTGEDAARWPFEPEVCKISPLEGLVLHLWVPVLNCVLRRDPNRQREEGFNIYYNYVKWDRHGSHGVSDVDGKTDKSMPPSVTLIRAGQIEIHDGFLPSITSNKRTPETEQGLSSVTGAHDLTAELHVQMLLFCRKKNLMKVSPMIRRARMMLVRSVGGFKERVALSEYCECHELVFNNADDYRHVKLI</sequence>
<dbReference type="Pfam" id="PF06985">
    <property type="entry name" value="HET"/>
    <property type="match status" value="1"/>
</dbReference>
<organism evidence="2 3">
    <name type="scientific">Paraconiothyrium brasiliense</name>
    <dbReference type="NCBI Taxonomy" id="300254"/>
    <lineage>
        <taxon>Eukaryota</taxon>
        <taxon>Fungi</taxon>
        <taxon>Dikarya</taxon>
        <taxon>Ascomycota</taxon>
        <taxon>Pezizomycotina</taxon>
        <taxon>Dothideomycetes</taxon>
        <taxon>Pleosporomycetidae</taxon>
        <taxon>Pleosporales</taxon>
        <taxon>Massarineae</taxon>
        <taxon>Didymosphaeriaceae</taxon>
        <taxon>Paraconiothyrium</taxon>
    </lineage>
</organism>
<dbReference type="InterPro" id="IPR010730">
    <property type="entry name" value="HET"/>
</dbReference>
<comment type="caution">
    <text evidence="2">The sequence shown here is derived from an EMBL/GenBank/DDBJ whole genome shotgun (WGS) entry which is preliminary data.</text>
</comment>
<evidence type="ECO:0000259" key="1">
    <source>
        <dbReference type="Pfam" id="PF06985"/>
    </source>
</evidence>
<dbReference type="EMBL" id="JAKJXO020000009">
    <property type="protein sequence ID" value="KAL1600539.1"/>
    <property type="molecule type" value="Genomic_DNA"/>
</dbReference>
<protein>
    <recommendedName>
        <fullName evidence="1">Heterokaryon incompatibility domain-containing protein</fullName>
    </recommendedName>
</protein>
<keyword evidence="3" id="KW-1185">Reference proteome</keyword>
<gene>
    <name evidence="2" type="ORF">SLS60_006925</name>
</gene>
<feature type="domain" description="Heterokaryon incompatibility" evidence="1">
    <location>
        <begin position="231"/>
        <end position="381"/>
    </location>
</feature>
<evidence type="ECO:0000313" key="3">
    <source>
        <dbReference type="Proteomes" id="UP001521785"/>
    </source>
</evidence>
<dbReference type="PANTHER" id="PTHR33112:SF12">
    <property type="entry name" value="HETEROKARYON INCOMPATIBILITY DOMAIN-CONTAINING PROTEIN"/>
    <property type="match status" value="1"/>
</dbReference>
<reference evidence="2 3" key="1">
    <citation type="submission" date="2024-02" db="EMBL/GenBank/DDBJ databases">
        <title>De novo assembly and annotation of 12 fungi associated with fruit tree decline syndrome in Ontario, Canada.</title>
        <authorList>
            <person name="Sulman M."/>
            <person name="Ellouze W."/>
            <person name="Ilyukhin E."/>
        </authorList>
    </citation>
    <scope>NUCLEOTIDE SEQUENCE [LARGE SCALE GENOMIC DNA]</scope>
    <source>
        <strain evidence="2 3">M42-189</strain>
    </source>
</reference>